<protein>
    <recommendedName>
        <fullName evidence="5 17">NADH-ubiquinone oxidoreductase chain 4</fullName>
        <ecNumber evidence="4 17">7.1.1.2</ecNumber>
    </recommendedName>
</protein>
<evidence type="ECO:0000256" key="11">
    <source>
        <dbReference type="ARBA" id="ARBA00022989"/>
    </source>
</evidence>
<dbReference type="GO" id="GO:0031966">
    <property type="term" value="C:mitochondrial membrane"/>
    <property type="evidence" value="ECO:0007669"/>
    <property type="project" value="UniProtKB-SubCell"/>
</dbReference>
<comment type="catalytic activity">
    <reaction evidence="16 17">
        <text>a ubiquinone + NADH + 5 H(+)(in) = a ubiquinol + NAD(+) + 4 H(+)(out)</text>
        <dbReference type="Rhea" id="RHEA:29091"/>
        <dbReference type="Rhea" id="RHEA-COMP:9565"/>
        <dbReference type="Rhea" id="RHEA-COMP:9566"/>
        <dbReference type="ChEBI" id="CHEBI:15378"/>
        <dbReference type="ChEBI" id="CHEBI:16389"/>
        <dbReference type="ChEBI" id="CHEBI:17976"/>
        <dbReference type="ChEBI" id="CHEBI:57540"/>
        <dbReference type="ChEBI" id="CHEBI:57945"/>
        <dbReference type="EC" id="7.1.1.2"/>
    </reaction>
</comment>
<keyword evidence="10 17" id="KW-0249">Electron transport</keyword>
<keyword evidence="9" id="KW-1278">Translocase</keyword>
<dbReference type="GO" id="GO:0042773">
    <property type="term" value="P:ATP synthesis coupled electron transport"/>
    <property type="evidence" value="ECO:0007669"/>
    <property type="project" value="InterPro"/>
</dbReference>
<feature type="transmembrane region" description="Helical" evidence="17">
    <location>
        <begin position="276"/>
        <end position="295"/>
    </location>
</feature>
<evidence type="ECO:0000256" key="2">
    <source>
        <dbReference type="ARBA" id="ARBA00004225"/>
    </source>
</evidence>
<dbReference type="AlphaFoldDB" id="A0A344A2M9"/>
<organism evidence="19">
    <name type="scientific">Pariaconus pele</name>
    <dbReference type="NCBI Taxonomy" id="1950172"/>
    <lineage>
        <taxon>Eukaryota</taxon>
        <taxon>Metazoa</taxon>
        <taxon>Ecdysozoa</taxon>
        <taxon>Arthropoda</taxon>
        <taxon>Hexapoda</taxon>
        <taxon>Insecta</taxon>
        <taxon>Pterygota</taxon>
        <taxon>Neoptera</taxon>
        <taxon>Paraneoptera</taxon>
        <taxon>Hemiptera</taxon>
        <taxon>Sternorrhyncha</taxon>
        <taxon>Psylloidea</taxon>
        <taxon>Triozidae</taxon>
        <taxon>Pariaconus</taxon>
    </lineage>
</organism>
<accession>A0A344A2M9</accession>
<evidence type="ECO:0000259" key="18">
    <source>
        <dbReference type="Pfam" id="PF00361"/>
    </source>
</evidence>
<evidence type="ECO:0000256" key="10">
    <source>
        <dbReference type="ARBA" id="ARBA00022982"/>
    </source>
</evidence>
<keyword evidence="11 17" id="KW-1133">Transmembrane helix</keyword>
<evidence type="ECO:0000256" key="17">
    <source>
        <dbReference type="RuleBase" id="RU003297"/>
    </source>
</evidence>
<comment type="function">
    <text evidence="1">Core subunit of the mitochondrial membrane respiratory chain NADH dehydrogenase (Complex I) that is believed to belong to the minimal assembly required for catalysis. Complex I functions in the transfer of electrons from NADH to the respiratory chain. The immediate electron acceptor for the enzyme is believed to be ubiquinone.</text>
</comment>
<dbReference type="InterPro" id="IPR001750">
    <property type="entry name" value="ND/Mrp_TM"/>
</dbReference>
<dbReference type="Pfam" id="PF00361">
    <property type="entry name" value="Proton_antipo_M"/>
    <property type="match status" value="1"/>
</dbReference>
<feature type="transmembrane region" description="Helical" evidence="17">
    <location>
        <begin position="7"/>
        <end position="29"/>
    </location>
</feature>
<keyword evidence="13 17" id="KW-0830">Ubiquinone</keyword>
<feature type="transmembrane region" description="Helical" evidence="17">
    <location>
        <begin position="393"/>
        <end position="415"/>
    </location>
</feature>
<dbReference type="InterPro" id="IPR003918">
    <property type="entry name" value="NADH_UbQ_OxRdtase"/>
</dbReference>
<evidence type="ECO:0000256" key="1">
    <source>
        <dbReference type="ARBA" id="ARBA00003257"/>
    </source>
</evidence>
<evidence type="ECO:0000256" key="12">
    <source>
        <dbReference type="ARBA" id="ARBA00023027"/>
    </source>
</evidence>
<dbReference type="GO" id="GO:0003954">
    <property type="term" value="F:NADH dehydrogenase activity"/>
    <property type="evidence" value="ECO:0007669"/>
    <property type="project" value="TreeGrafter"/>
</dbReference>
<sequence>MLEVLFSLGLIAVCNHWLLNLNMLIIYFLWSLLNLYEVGEFNLKIIMILLSFWLVSMMIMSVDLKDKTSDLLIMFKLLLICLIMVFYSDSMIMFYMWFEISVLPVLLIIYGWGYQPDRLEAGFYMIMYTVLFSLPLLIMIFYLDKFIYLNKGVVILLMFIMAFLVKLPMTGFHFWLPRAHVEAPVYGSMILAGVMLKLGGYGLIKVTFFLGDTLFLYSTSFIFYSLLGALWLSCVCFTQSDMKMLVAYSSVVHMGIMLSGVLTLKNISIEGAVFMMMGHGLCSSGLFCILGVTYTRTLSRSIFLNKGIYTVMPASTLWWFMFCSSNLSFPPSLNLPAEILLITSIFSYTSISWSILILLGFISSMYSIYLFSYTQQGQTSKFFSFCNLSHKENLMMLLHWVPLNLLILDLSLMTFY</sequence>
<dbReference type="EC" id="7.1.1.2" evidence="4 17"/>
<name>A0A344A2M9_9HEMI</name>
<dbReference type="GO" id="GO:0048039">
    <property type="term" value="F:ubiquinone binding"/>
    <property type="evidence" value="ECO:0007669"/>
    <property type="project" value="TreeGrafter"/>
</dbReference>
<dbReference type="EMBL" id="MG989233">
    <property type="protein sequence ID" value="AWU49020.1"/>
    <property type="molecule type" value="Genomic_DNA"/>
</dbReference>
<dbReference type="PANTHER" id="PTHR43507:SF20">
    <property type="entry name" value="NADH-UBIQUINONE OXIDOREDUCTASE CHAIN 4"/>
    <property type="match status" value="1"/>
</dbReference>
<geneLocation type="mitochondrion" evidence="19"/>
<feature type="transmembrane region" description="Helical" evidence="17">
    <location>
        <begin position="307"/>
        <end position="327"/>
    </location>
</feature>
<evidence type="ECO:0000256" key="6">
    <source>
        <dbReference type="ARBA" id="ARBA00022448"/>
    </source>
</evidence>
<evidence type="ECO:0000256" key="7">
    <source>
        <dbReference type="ARBA" id="ARBA00022660"/>
    </source>
</evidence>
<dbReference type="PRINTS" id="PR01437">
    <property type="entry name" value="NUOXDRDTASE4"/>
</dbReference>
<dbReference type="GO" id="GO:0008137">
    <property type="term" value="F:NADH dehydrogenase (ubiquinone) activity"/>
    <property type="evidence" value="ECO:0007669"/>
    <property type="project" value="UniProtKB-UniRule"/>
</dbReference>
<feature type="transmembrane region" description="Helical" evidence="17">
    <location>
        <begin position="121"/>
        <end position="143"/>
    </location>
</feature>
<keyword evidence="8 17" id="KW-0812">Transmembrane</keyword>
<comment type="subcellular location">
    <subcellularLocation>
        <location evidence="2 17">Mitochondrion membrane</location>
        <topology evidence="2 17">Multi-pass membrane protein</topology>
    </subcellularLocation>
</comment>
<evidence type="ECO:0000256" key="3">
    <source>
        <dbReference type="ARBA" id="ARBA00009025"/>
    </source>
</evidence>
<reference evidence="19" key="1">
    <citation type="submission" date="2018-02" db="EMBL/GenBank/DDBJ databases">
        <title>Resolving the psyllid tree of life: Phylogenomic analysis of the superfamily Psylloidea (Hemiptera).</title>
        <authorList>
            <person name="Percy D.M."/>
            <person name="Sveinsson S."/>
            <person name="Lemmon A.R."/>
            <person name="Lemmon E.M."/>
            <person name="Ouvrard D."/>
            <person name="Burckhardt D."/>
        </authorList>
    </citation>
    <scope>NUCLEOTIDE SEQUENCE</scope>
    <source>
        <strain evidence="19">DP2.idba.185_circ</strain>
    </source>
</reference>
<evidence type="ECO:0000256" key="14">
    <source>
        <dbReference type="ARBA" id="ARBA00023128"/>
    </source>
</evidence>
<evidence type="ECO:0000256" key="8">
    <source>
        <dbReference type="ARBA" id="ARBA00022692"/>
    </source>
</evidence>
<feature type="domain" description="NADH:quinone oxidoreductase/Mrp antiporter transmembrane" evidence="18">
    <location>
        <begin position="88"/>
        <end position="363"/>
    </location>
</feature>
<evidence type="ECO:0000256" key="4">
    <source>
        <dbReference type="ARBA" id="ARBA00012944"/>
    </source>
</evidence>
<feature type="transmembrane region" description="Helical" evidence="17">
    <location>
        <begin position="155"/>
        <end position="176"/>
    </location>
</feature>
<proteinExistence type="inferred from homology"/>
<feature type="transmembrane region" description="Helical" evidence="17">
    <location>
        <begin position="183"/>
        <end position="204"/>
    </location>
</feature>
<feature type="transmembrane region" description="Helical" evidence="17">
    <location>
        <begin position="216"/>
        <end position="238"/>
    </location>
</feature>
<evidence type="ECO:0000256" key="9">
    <source>
        <dbReference type="ARBA" id="ARBA00022967"/>
    </source>
</evidence>
<feature type="transmembrane region" description="Helical" evidence="17">
    <location>
        <begin position="245"/>
        <end position="264"/>
    </location>
</feature>
<evidence type="ECO:0000256" key="15">
    <source>
        <dbReference type="ARBA" id="ARBA00023136"/>
    </source>
</evidence>
<keyword evidence="6 17" id="KW-0813">Transport</keyword>
<feature type="transmembrane region" description="Helical" evidence="17">
    <location>
        <begin position="41"/>
        <end position="59"/>
    </location>
</feature>
<feature type="transmembrane region" description="Helical" evidence="17">
    <location>
        <begin position="94"/>
        <end position="114"/>
    </location>
</feature>
<evidence type="ECO:0000256" key="16">
    <source>
        <dbReference type="ARBA" id="ARBA00049551"/>
    </source>
</evidence>
<evidence type="ECO:0000256" key="5">
    <source>
        <dbReference type="ARBA" id="ARBA00021006"/>
    </source>
</evidence>
<evidence type="ECO:0000313" key="19">
    <source>
        <dbReference type="EMBL" id="AWU49020.1"/>
    </source>
</evidence>
<dbReference type="GO" id="GO:0015990">
    <property type="term" value="P:electron transport coupled proton transport"/>
    <property type="evidence" value="ECO:0007669"/>
    <property type="project" value="TreeGrafter"/>
</dbReference>
<keyword evidence="14 17" id="KW-0496">Mitochondrion</keyword>
<comment type="function">
    <text evidence="17">Core subunit of the mitochondrial membrane respiratory chain NADH dehydrogenase (Complex I) which catalyzes electron transfer from NADH through the respiratory chain, using ubiquinone as an electron acceptor. Essential for the catalytic activity and assembly of complex I.</text>
</comment>
<evidence type="ECO:0000256" key="13">
    <source>
        <dbReference type="ARBA" id="ARBA00023075"/>
    </source>
</evidence>
<keyword evidence="7 17" id="KW-0679">Respiratory chain</keyword>
<dbReference type="PANTHER" id="PTHR43507">
    <property type="entry name" value="NADH-UBIQUINONE OXIDOREDUCTASE CHAIN 4"/>
    <property type="match status" value="1"/>
</dbReference>
<feature type="transmembrane region" description="Helical" evidence="17">
    <location>
        <begin position="71"/>
        <end position="88"/>
    </location>
</feature>
<keyword evidence="12 17" id="KW-0520">NAD</keyword>
<keyword evidence="15 17" id="KW-0472">Membrane</keyword>
<feature type="transmembrane region" description="Helical" evidence="17">
    <location>
        <begin position="339"/>
        <end position="372"/>
    </location>
</feature>
<gene>
    <name evidence="19" type="primary">nad4</name>
</gene>
<comment type="similarity">
    <text evidence="3 17">Belongs to the complex I subunit 4 family.</text>
</comment>